<dbReference type="Gene3D" id="3.10.330.10">
    <property type="match status" value="1"/>
</dbReference>
<evidence type="ECO:0000256" key="5">
    <source>
        <dbReference type="ARBA" id="ARBA00022741"/>
    </source>
</evidence>
<evidence type="ECO:0000256" key="4">
    <source>
        <dbReference type="ARBA" id="ARBA00022593"/>
    </source>
</evidence>
<keyword evidence="5" id="KW-0547">Nucleotide-binding</keyword>
<dbReference type="PROSITE" id="PS00674">
    <property type="entry name" value="AAA"/>
    <property type="match status" value="1"/>
</dbReference>
<dbReference type="InterPro" id="IPR050168">
    <property type="entry name" value="AAA_ATPase_domain"/>
</dbReference>
<dbReference type="FunFam" id="3.40.50.300:FF:000149">
    <property type="entry name" value="Nuclear valosin-containing protein-like"/>
    <property type="match status" value="1"/>
</dbReference>
<evidence type="ECO:0000256" key="9">
    <source>
        <dbReference type="ARBA" id="ARBA00023136"/>
    </source>
</evidence>
<evidence type="ECO:0000256" key="8">
    <source>
        <dbReference type="ARBA" id="ARBA00022927"/>
    </source>
</evidence>
<dbReference type="HOGENOM" id="CLU_000688_1_1_1"/>
<accession>A0A067MEF8</accession>
<evidence type="ECO:0000256" key="13">
    <source>
        <dbReference type="SAM" id="MobiDB-lite"/>
    </source>
</evidence>
<keyword evidence="7" id="KW-0067">ATP-binding</keyword>
<evidence type="ECO:0000256" key="3">
    <source>
        <dbReference type="ARBA" id="ARBA00022448"/>
    </source>
</evidence>
<keyword evidence="16" id="KW-1185">Reference proteome</keyword>
<sequence>MYGPLVNNGVRPQSLAVHLSTSATSSSPAKTAYVGWTGMTAASSLAQFTAGQKDGGTLETVEIDPQYASALGFAQGEIVEIGLLHDLPVAKSVATEPLSADDWEILELHAGYVEDNLLAQVRAAHVGQEIDVWVLGRTRVRFRVVSTNPPSPSNAVLLSTNTEVSIAPKLRADPAVSKDSTKGSKSSRTKGQRSSSKPKESAAEQQVPKISAVARVLPSRLFTPRGSVNDTESLSVYVSPSTFTRLAREPNPSPNSPPNRLRLVSLAVLHYPSTGNAPASAVTPHIPPVSTQTRTLHTNSDENVEAESSTNESGRSEDLFVLRCDRNVPERHAVIVGDTILDVRDWDIINLSAIPYGERGNRSPKASPHRSLAGDAHAPARSQHTLAGVDAILTRAHESIVRSFAIQGQYTQTTSSSLNASRVPGLLLCGAPGSGRTSIAKEIGKHLEEDPRVHAYTVYVDLAKYAEEREAAIKQQFQKWLDLALWHRPSILVLDNLDRVVGAEVEHANSSRQRQLAEHFISVLSSRHDVRGVVMLATCQSQTALHPLLSTVHTFATRVTLKAPGKDARRDIIARITESHFASSDIMQDPADSLNYVALATQTEGYSATDLQDLVGRAVHQAAIRASKGQPDQRPVLLPADFHAAQVDFTPLSLRDVKLQKSEVLWSDIGGLHETRRVLRETLEWPTKYGAIFAKCPLRLRSGLLLYGYPGCGKTLLASAVAKECGLNFISVKGPELLNKYIGASEKSVRDLFDRATAAKPCVLFFDEFDSIAPKRGHDSTGVTDRVVNQMLTQMDGAEGLDGVYVLAATSRPDLIDSALLRPGRLDKSLLCNMPDVDEREEILRAIGRKVKISESVNLKDYAIQTEGYSGADLQALVYNAHLEVIHSAISNSGEADEGGVTTDAEISPPIAFTSFGGTSGGGGRSRAEENALAKRMETILSSQQKTNVRRGPTATPKDKLVVQDEHLQRSLQDTRPSVPPEERRRLGRIYKEFVAERSGELPNPPEGGSVGARATLM</sequence>
<dbReference type="PANTHER" id="PTHR23077:SF12">
    <property type="entry name" value="PEROXISOMAL ATPASE PEX1"/>
    <property type="match status" value="1"/>
</dbReference>
<dbReference type="SUPFAM" id="SSF54585">
    <property type="entry name" value="Cdc48 domain 2-like"/>
    <property type="match status" value="1"/>
</dbReference>
<evidence type="ECO:0000259" key="14">
    <source>
        <dbReference type="SMART" id="SM00382"/>
    </source>
</evidence>
<dbReference type="Pfam" id="PF17862">
    <property type="entry name" value="AAA_lid_3"/>
    <property type="match status" value="1"/>
</dbReference>
<dbReference type="InterPro" id="IPR027417">
    <property type="entry name" value="P-loop_NTPase"/>
</dbReference>
<feature type="region of interest" description="Disordered" evidence="13">
    <location>
        <begin position="359"/>
        <end position="380"/>
    </location>
</feature>
<evidence type="ECO:0000313" key="16">
    <source>
        <dbReference type="Proteomes" id="UP000027195"/>
    </source>
</evidence>
<dbReference type="CDD" id="cd19526">
    <property type="entry name" value="RecA-like_PEX1_r2"/>
    <property type="match status" value="1"/>
</dbReference>
<evidence type="ECO:0000256" key="10">
    <source>
        <dbReference type="ARBA" id="ARBA00032509"/>
    </source>
</evidence>
<dbReference type="OrthoDB" id="2187at2759"/>
<keyword evidence="4" id="KW-0962">Peroxisome biogenesis</keyword>
<dbReference type="InterPro" id="IPR003960">
    <property type="entry name" value="ATPase_AAA_CS"/>
</dbReference>
<dbReference type="GO" id="GO:0005524">
    <property type="term" value="F:ATP binding"/>
    <property type="evidence" value="ECO:0007669"/>
    <property type="project" value="UniProtKB-KW"/>
</dbReference>
<proteinExistence type="inferred from homology"/>
<reference evidence="16" key="1">
    <citation type="journal article" date="2014" name="Proc. Natl. Acad. Sci. U.S.A.">
        <title>Extensive sampling of basidiomycete genomes demonstrates inadequacy of the white-rot/brown-rot paradigm for wood decay fungi.</title>
        <authorList>
            <person name="Riley R."/>
            <person name="Salamov A.A."/>
            <person name="Brown D.W."/>
            <person name="Nagy L.G."/>
            <person name="Floudas D."/>
            <person name="Held B.W."/>
            <person name="Levasseur A."/>
            <person name="Lombard V."/>
            <person name="Morin E."/>
            <person name="Otillar R."/>
            <person name="Lindquist E.A."/>
            <person name="Sun H."/>
            <person name="LaButti K.M."/>
            <person name="Schmutz J."/>
            <person name="Jabbour D."/>
            <person name="Luo H."/>
            <person name="Baker S.E."/>
            <person name="Pisabarro A.G."/>
            <person name="Walton J.D."/>
            <person name="Blanchette R.A."/>
            <person name="Henrissat B."/>
            <person name="Martin F."/>
            <person name="Cullen D."/>
            <person name="Hibbett D.S."/>
            <person name="Grigoriev I.V."/>
        </authorList>
    </citation>
    <scope>NUCLEOTIDE SEQUENCE [LARGE SCALE GENOMIC DNA]</scope>
    <source>
        <strain evidence="16">FD-172 SS1</strain>
    </source>
</reference>
<dbReference type="Gene3D" id="3.40.50.300">
    <property type="entry name" value="P-loop containing nucleotide triphosphate hydrolases"/>
    <property type="match status" value="2"/>
</dbReference>
<dbReference type="GO" id="GO:0005778">
    <property type="term" value="C:peroxisomal membrane"/>
    <property type="evidence" value="ECO:0007669"/>
    <property type="project" value="TreeGrafter"/>
</dbReference>
<dbReference type="InterPro" id="IPR003593">
    <property type="entry name" value="AAA+_ATPase"/>
</dbReference>
<name>A0A067MEF8_BOTB1</name>
<dbReference type="GO" id="GO:0016558">
    <property type="term" value="P:protein import into peroxisome matrix"/>
    <property type="evidence" value="ECO:0007669"/>
    <property type="project" value="TreeGrafter"/>
</dbReference>
<dbReference type="Gene3D" id="1.10.8.60">
    <property type="match status" value="2"/>
</dbReference>
<dbReference type="FunCoup" id="A0A067MEF8">
    <property type="interactions" value="370"/>
</dbReference>
<dbReference type="SUPFAM" id="SSF52540">
    <property type="entry name" value="P-loop containing nucleoside triphosphate hydrolases"/>
    <property type="match status" value="2"/>
</dbReference>
<dbReference type="SMART" id="SM00382">
    <property type="entry name" value="AAA"/>
    <property type="match status" value="2"/>
</dbReference>
<dbReference type="GO" id="GO:0016887">
    <property type="term" value="F:ATP hydrolysis activity"/>
    <property type="evidence" value="ECO:0007669"/>
    <property type="project" value="InterPro"/>
</dbReference>
<feature type="region of interest" description="Disordered" evidence="13">
    <location>
        <begin position="168"/>
        <end position="207"/>
    </location>
</feature>
<protein>
    <recommendedName>
        <fullName evidence="11">Peroxisomal ATPase PEX1</fullName>
    </recommendedName>
    <alternativeName>
        <fullName evidence="10">Peroxin-1</fullName>
    </alternativeName>
</protein>
<evidence type="ECO:0000256" key="2">
    <source>
        <dbReference type="ARBA" id="ARBA00006914"/>
    </source>
</evidence>
<dbReference type="STRING" id="930990.A0A067MEF8"/>
<feature type="region of interest" description="Disordered" evidence="13">
    <location>
        <begin position="291"/>
        <end position="315"/>
    </location>
</feature>
<dbReference type="InParanoid" id="A0A067MEF8"/>
<evidence type="ECO:0000313" key="15">
    <source>
        <dbReference type="EMBL" id="KDQ13914.1"/>
    </source>
</evidence>
<evidence type="ECO:0000256" key="6">
    <source>
        <dbReference type="ARBA" id="ARBA00022801"/>
    </source>
</evidence>
<evidence type="ECO:0000256" key="12">
    <source>
        <dbReference type="ARBA" id="ARBA00048778"/>
    </source>
</evidence>
<evidence type="ECO:0000256" key="7">
    <source>
        <dbReference type="ARBA" id="ARBA00022840"/>
    </source>
</evidence>
<dbReference type="PANTHER" id="PTHR23077">
    <property type="entry name" value="AAA-FAMILY ATPASE"/>
    <property type="match status" value="1"/>
</dbReference>
<keyword evidence="8" id="KW-0653">Protein transport</keyword>
<keyword evidence="6" id="KW-0378">Hydrolase</keyword>
<feature type="region of interest" description="Disordered" evidence="13">
    <location>
        <begin position="997"/>
        <end position="1018"/>
    </location>
</feature>
<dbReference type="InterPro" id="IPR003959">
    <property type="entry name" value="ATPase_AAA_core"/>
</dbReference>
<feature type="domain" description="AAA+ ATPase" evidence="14">
    <location>
        <begin position="422"/>
        <end position="565"/>
    </location>
</feature>
<organism evidence="15 16">
    <name type="scientific">Botryobasidium botryosum (strain FD-172 SS1)</name>
    <dbReference type="NCBI Taxonomy" id="930990"/>
    <lineage>
        <taxon>Eukaryota</taxon>
        <taxon>Fungi</taxon>
        <taxon>Dikarya</taxon>
        <taxon>Basidiomycota</taxon>
        <taxon>Agaricomycotina</taxon>
        <taxon>Agaricomycetes</taxon>
        <taxon>Cantharellales</taxon>
        <taxon>Botryobasidiaceae</taxon>
        <taxon>Botryobasidium</taxon>
    </lineage>
</organism>
<evidence type="ECO:0000256" key="1">
    <source>
        <dbReference type="ARBA" id="ARBA00004370"/>
    </source>
</evidence>
<dbReference type="Pfam" id="PF09262">
    <property type="entry name" value="PEX-1N"/>
    <property type="match status" value="1"/>
</dbReference>
<feature type="domain" description="AAA+ ATPase" evidence="14">
    <location>
        <begin position="700"/>
        <end position="835"/>
    </location>
</feature>
<dbReference type="InterPro" id="IPR041569">
    <property type="entry name" value="AAA_lid_3"/>
</dbReference>
<dbReference type="EMBL" id="KL198040">
    <property type="protein sequence ID" value="KDQ13914.1"/>
    <property type="molecule type" value="Genomic_DNA"/>
</dbReference>
<dbReference type="InterPro" id="IPR015342">
    <property type="entry name" value="PEX1-N_C-lobe"/>
</dbReference>
<comment type="subcellular location">
    <subcellularLocation>
        <location evidence="1">Membrane</location>
    </subcellularLocation>
</comment>
<dbReference type="Pfam" id="PF00004">
    <property type="entry name" value="AAA"/>
    <property type="match status" value="2"/>
</dbReference>
<dbReference type="Proteomes" id="UP000027195">
    <property type="component" value="Unassembled WGS sequence"/>
</dbReference>
<keyword evidence="9" id="KW-0472">Membrane</keyword>
<dbReference type="InterPro" id="IPR029067">
    <property type="entry name" value="CDC48_domain_2-like_sf"/>
</dbReference>
<gene>
    <name evidence="15" type="ORF">BOTBODRAFT_175049</name>
</gene>
<keyword evidence="3" id="KW-0813">Transport</keyword>
<dbReference type="GO" id="GO:0005829">
    <property type="term" value="C:cytosol"/>
    <property type="evidence" value="ECO:0007669"/>
    <property type="project" value="TreeGrafter"/>
</dbReference>
<comment type="catalytic activity">
    <reaction evidence="12">
        <text>ATP + H2O = ADP + phosphate + H(+)</text>
        <dbReference type="Rhea" id="RHEA:13065"/>
        <dbReference type="ChEBI" id="CHEBI:15377"/>
        <dbReference type="ChEBI" id="CHEBI:15378"/>
        <dbReference type="ChEBI" id="CHEBI:30616"/>
        <dbReference type="ChEBI" id="CHEBI:43474"/>
        <dbReference type="ChEBI" id="CHEBI:456216"/>
    </reaction>
    <physiologicalReaction direction="left-to-right" evidence="12">
        <dbReference type="Rhea" id="RHEA:13066"/>
    </physiologicalReaction>
</comment>
<evidence type="ECO:0000256" key="11">
    <source>
        <dbReference type="ARBA" id="ARBA00034532"/>
    </source>
</evidence>
<comment type="similarity">
    <text evidence="2">Belongs to the AAA ATPase family.</text>
</comment>
<dbReference type="AlphaFoldDB" id="A0A067MEF8"/>